<dbReference type="Gene3D" id="1.10.287.950">
    <property type="entry name" value="Methyl-accepting chemotaxis protein"/>
    <property type="match status" value="1"/>
</dbReference>
<dbReference type="EMBL" id="BLAY01000027">
    <property type="protein sequence ID" value="GET37371.1"/>
    <property type="molecule type" value="Genomic_DNA"/>
</dbReference>
<organism evidence="2 3">
    <name type="scientific">Microseira wollei NIES-4236</name>
    <dbReference type="NCBI Taxonomy" id="2530354"/>
    <lineage>
        <taxon>Bacteria</taxon>
        <taxon>Bacillati</taxon>
        <taxon>Cyanobacteriota</taxon>
        <taxon>Cyanophyceae</taxon>
        <taxon>Oscillatoriophycideae</taxon>
        <taxon>Aerosakkonematales</taxon>
        <taxon>Aerosakkonemataceae</taxon>
        <taxon>Microseira</taxon>
    </lineage>
</organism>
<dbReference type="AlphaFoldDB" id="A0AAV3X7R3"/>
<dbReference type="Proteomes" id="UP001050975">
    <property type="component" value="Unassembled WGS sequence"/>
</dbReference>
<feature type="coiled-coil region" evidence="1">
    <location>
        <begin position="362"/>
        <end position="411"/>
    </location>
</feature>
<feature type="coiled-coil region" evidence="1">
    <location>
        <begin position="83"/>
        <end position="194"/>
    </location>
</feature>
<reference evidence="2" key="1">
    <citation type="submission" date="2019-10" db="EMBL/GenBank/DDBJ databases">
        <title>Draft genome sequece of Microseira wollei NIES-4236.</title>
        <authorList>
            <person name="Yamaguchi H."/>
            <person name="Suzuki S."/>
            <person name="Kawachi M."/>
        </authorList>
    </citation>
    <scope>NUCLEOTIDE SEQUENCE</scope>
    <source>
        <strain evidence="2">NIES-4236</strain>
    </source>
</reference>
<gene>
    <name evidence="2" type="ORF">MiSe_21240</name>
</gene>
<name>A0AAV3X7R3_9CYAN</name>
<keyword evidence="1" id="KW-0175">Coiled coil</keyword>
<accession>A0AAV3X7R3</accession>
<dbReference type="NCBIfam" id="NF038350">
    <property type="entry name" value="taxis_HmpF"/>
    <property type="match status" value="1"/>
</dbReference>
<sequence>MLYLAEVQKKSSGVFGGSKADLKLLACQRGEQWSPVPGDEVIPAPEEANKFGDGGLVLVELASNRQVQRIESGRQLVGILQNYSRQQEKYKTKEEEIEQWKESLTYQAQELNRREMEIQARQEQLEQMEDEFERLEQQRQEINSAREEAERLREEIDRNRRELEGAWEHLRGEMRRLEERQSQVQQTKAAALDEHQAAQIQEILNNLSGAIASPEPVLEQLNFAFETVAAQQAVLDQHWQQLEQKRGAASQQQADVDRTATKIQERWANWQQAQDSLMTRRSELKGLQNTLATKQEYVQSLSLALRTQNDLIQEVQRLVAMSTDVKLSAQIDIAALERMPVGDLQAIVINRQQELEKAKRFVSDQEEELKLRQQAIDELQQQIQKASEQERQQLQSDLSDEQDSYQMLEESYMGCLRTLREREEIFTQHVKVLRRRQGQEDEEGFDHQKIDLGPVLRQLETMRQQQAEQLQKLEREIDQMRSSIQQAQGMIDHQAQEQEHQRQELKQLDQNLQSQRAAAAELWGRVRVYEEMLQPVQDKLNELRQKLEATSGTLNHIQEVGNYQRWAVGEMGGIVMSLTNQAQQLAAS</sequence>
<proteinExistence type="predicted"/>
<evidence type="ECO:0008006" key="4">
    <source>
        <dbReference type="Google" id="ProtNLM"/>
    </source>
</evidence>
<keyword evidence="3" id="KW-1185">Reference proteome</keyword>
<protein>
    <recommendedName>
        <fullName evidence="4">Chromosome segregation ATPase-like protein</fullName>
    </recommendedName>
</protein>
<evidence type="ECO:0000256" key="1">
    <source>
        <dbReference type="SAM" id="Coils"/>
    </source>
</evidence>
<dbReference type="InterPro" id="IPR047813">
    <property type="entry name" value="HmpF"/>
</dbReference>
<comment type="caution">
    <text evidence="2">The sequence shown here is derived from an EMBL/GenBank/DDBJ whole genome shotgun (WGS) entry which is preliminary data.</text>
</comment>
<evidence type="ECO:0000313" key="3">
    <source>
        <dbReference type="Proteomes" id="UP001050975"/>
    </source>
</evidence>
<feature type="coiled-coil region" evidence="1">
    <location>
        <begin position="456"/>
        <end position="560"/>
    </location>
</feature>
<evidence type="ECO:0000313" key="2">
    <source>
        <dbReference type="EMBL" id="GET37371.1"/>
    </source>
</evidence>
<dbReference type="RefSeq" id="WP_226578721.1">
    <property type="nucleotide sequence ID" value="NZ_BLAY01000027.1"/>
</dbReference>